<comment type="caution">
    <text evidence="5">The sequence shown here is derived from an EMBL/GenBank/DDBJ whole genome shotgun (WGS) entry which is preliminary data.</text>
</comment>
<sequence length="301" mass="35174">MTEFLLQGGDERWLRGLEHVPQKLRDFYEINKILAHRPWLLDKSHIEKLTRGTENWSLSELMHAIALLAHFHALASFVYGCGVNAEIDQEEGHTYRMPSVTENGASTDVSGPTTPNSVMPPASKQPSVQADLLRYVQDPDFMYEDFARRGQPNKFPCFRAQDYSWEEQGFSLANRLYTDIGTYLDEKFRVAYDLTYNTMGHCTDVDTTSFRRAIWNYIHSMFGIRHDDYDYNEVNQLMERSLKAYIKTVTCFPERVTKHDYDSFMKEFKHSEKVHVNLMLLEAKMQAELLYALRAIMKYMT</sequence>
<keyword evidence="3" id="KW-0963">Cytoplasm</keyword>
<comment type="subcellular location">
    <subcellularLocation>
        <location evidence="1">Cytoplasm</location>
    </subcellularLocation>
</comment>
<dbReference type="PANTHER" id="PTHR12474:SF0">
    <property type="entry name" value="SESTRIN HOMOLOG"/>
    <property type="match status" value="1"/>
</dbReference>
<keyword evidence="6" id="KW-1185">Reference proteome</keyword>
<dbReference type="EMBL" id="JAODUP010000517">
    <property type="protein sequence ID" value="KAK2148077.1"/>
    <property type="molecule type" value="Genomic_DNA"/>
</dbReference>
<dbReference type="GO" id="GO:1901031">
    <property type="term" value="P:regulation of response to reactive oxygen species"/>
    <property type="evidence" value="ECO:0007669"/>
    <property type="project" value="InterPro"/>
</dbReference>
<dbReference type="GO" id="GO:0005737">
    <property type="term" value="C:cytoplasm"/>
    <property type="evidence" value="ECO:0007669"/>
    <property type="project" value="UniProtKB-SubCell"/>
</dbReference>
<dbReference type="SUPFAM" id="SSF69118">
    <property type="entry name" value="AhpD-like"/>
    <property type="match status" value="1"/>
</dbReference>
<evidence type="ECO:0000256" key="2">
    <source>
        <dbReference type="ARBA" id="ARBA00008350"/>
    </source>
</evidence>
<evidence type="ECO:0000256" key="4">
    <source>
        <dbReference type="SAM" id="MobiDB-lite"/>
    </source>
</evidence>
<dbReference type="AlphaFoldDB" id="A0AAD9J7I2"/>
<dbReference type="GO" id="GO:0005634">
    <property type="term" value="C:nucleus"/>
    <property type="evidence" value="ECO:0007669"/>
    <property type="project" value="InterPro"/>
</dbReference>
<gene>
    <name evidence="5" type="ORF">LSH36_517g00013</name>
</gene>
<accession>A0AAD9J7I2</accession>
<dbReference type="GO" id="GO:0070728">
    <property type="term" value="F:L-leucine binding"/>
    <property type="evidence" value="ECO:0007669"/>
    <property type="project" value="TreeGrafter"/>
</dbReference>
<dbReference type="PANTHER" id="PTHR12474">
    <property type="entry name" value="P53 REGULATED PA26 NUCLEAR PROTEIN SESTRIN"/>
    <property type="match status" value="1"/>
</dbReference>
<evidence type="ECO:0000313" key="6">
    <source>
        <dbReference type="Proteomes" id="UP001208570"/>
    </source>
</evidence>
<proteinExistence type="inferred from homology"/>
<dbReference type="GO" id="GO:0016239">
    <property type="term" value="P:positive regulation of macroautophagy"/>
    <property type="evidence" value="ECO:0007669"/>
    <property type="project" value="TreeGrafter"/>
</dbReference>
<dbReference type="InterPro" id="IPR006730">
    <property type="entry name" value="Sestrin"/>
</dbReference>
<reference evidence="5" key="1">
    <citation type="journal article" date="2023" name="Mol. Biol. Evol.">
        <title>Third-Generation Sequencing Reveals the Adaptive Role of the Epigenome in Three Deep-Sea Polychaetes.</title>
        <authorList>
            <person name="Perez M."/>
            <person name="Aroh O."/>
            <person name="Sun Y."/>
            <person name="Lan Y."/>
            <person name="Juniper S.K."/>
            <person name="Young C.R."/>
            <person name="Angers B."/>
            <person name="Qian P.Y."/>
        </authorList>
    </citation>
    <scope>NUCLEOTIDE SEQUENCE</scope>
    <source>
        <strain evidence="5">P08H-3</strain>
    </source>
</reference>
<dbReference type="InterPro" id="IPR029032">
    <property type="entry name" value="AhpD-like"/>
</dbReference>
<evidence type="ECO:0000256" key="1">
    <source>
        <dbReference type="ARBA" id="ARBA00004496"/>
    </source>
</evidence>
<protein>
    <submittedName>
        <fullName evidence="5">Uncharacterized protein</fullName>
    </submittedName>
</protein>
<organism evidence="5 6">
    <name type="scientific">Paralvinella palmiformis</name>
    <dbReference type="NCBI Taxonomy" id="53620"/>
    <lineage>
        <taxon>Eukaryota</taxon>
        <taxon>Metazoa</taxon>
        <taxon>Spiralia</taxon>
        <taxon>Lophotrochozoa</taxon>
        <taxon>Annelida</taxon>
        <taxon>Polychaeta</taxon>
        <taxon>Sedentaria</taxon>
        <taxon>Canalipalpata</taxon>
        <taxon>Terebellida</taxon>
        <taxon>Terebelliformia</taxon>
        <taxon>Alvinellidae</taxon>
        <taxon>Paralvinella</taxon>
    </lineage>
</organism>
<feature type="compositionally biased region" description="Polar residues" evidence="4">
    <location>
        <begin position="100"/>
        <end position="117"/>
    </location>
</feature>
<name>A0AAD9J7I2_9ANNE</name>
<comment type="similarity">
    <text evidence="2">Belongs to the sestrin family.</text>
</comment>
<feature type="region of interest" description="Disordered" evidence="4">
    <location>
        <begin position="99"/>
        <end position="124"/>
    </location>
</feature>
<dbReference type="GO" id="GO:1904262">
    <property type="term" value="P:negative regulation of TORC1 signaling"/>
    <property type="evidence" value="ECO:0007669"/>
    <property type="project" value="UniProtKB-ARBA"/>
</dbReference>
<evidence type="ECO:0000313" key="5">
    <source>
        <dbReference type="EMBL" id="KAK2148077.1"/>
    </source>
</evidence>
<dbReference type="GO" id="GO:1990253">
    <property type="term" value="P:cellular response to leucine starvation"/>
    <property type="evidence" value="ECO:0007669"/>
    <property type="project" value="TreeGrafter"/>
</dbReference>
<dbReference type="Pfam" id="PF04636">
    <property type="entry name" value="PA26"/>
    <property type="match status" value="2"/>
</dbReference>
<dbReference type="GO" id="GO:0071233">
    <property type="term" value="P:cellular response to L-leucine"/>
    <property type="evidence" value="ECO:0007669"/>
    <property type="project" value="TreeGrafter"/>
</dbReference>
<dbReference type="GO" id="GO:0016684">
    <property type="term" value="F:oxidoreductase activity, acting on peroxide as acceptor"/>
    <property type="evidence" value="ECO:0007669"/>
    <property type="project" value="TreeGrafter"/>
</dbReference>
<evidence type="ECO:0000256" key="3">
    <source>
        <dbReference type="ARBA" id="ARBA00022490"/>
    </source>
</evidence>
<dbReference type="Proteomes" id="UP001208570">
    <property type="component" value="Unassembled WGS sequence"/>
</dbReference>